<keyword evidence="3" id="KW-1185">Reference proteome</keyword>
<comment type="caution">
    <text evidence="2">The sequence shown here is derived from an EMBL/GenBank/DDBJ whole genome shotgun (WGS) entry which is preliminary data.</text>
</comment>
<dbReference type="Proteomes" id="UP001430848">
    <property type="component" value="Unassembled WGS sequence"/>
</dbReference>
<proteinExistence type="predicted"/>
<feature type="domain" description="Heterokaryon incompatibility" evidence="1">
    <location>
        <begin position="112"/>
        <end position="226"/>
    </location>
</feature>
<gene>
    <name evidence="2" type="ORF">SLS63_013158</name>
</gene>
<evidence type="ECO:0000313" key="3">
    <source>
        <dbReference type="Proteomes" id="UP001430848"/>
    </source>
</evidence>
<protein>
    <recommendedName>
        <fullName evidence="1">Heterokaryon incompatibility domain-containing protein</fullName>
    </recommendedName>
</protein>
<dbReference type="PANTHER" id="PTHR33112:SF9">
    <property type="entry name" value="HETEROKARYON INCOMPATIBILITY DOMAIN-CONTAINING PROTEIN"/>
    <property type="match status" value="1"/>
</dbReference>
<dbReference type="InterPro" id="IPR010730">
    <property type="entry name" value="HET"/>
</dbReference>
<name>A0ABR1NPB3_DIAER</name>
<sequence length="520" mass="58699">MENCNKTLSKREPIDANHAPLPSRCIEFQQVPGSNHHLFWLRETKGSWGKYIILSHRLNAKVTKASSTTRDKYESRVYGPPGSTWEEVASGSGWTFGQKLNDLFIDVGTLAVSLGIKYVWIDSICIVQQDTTDWENEATMMAGYYQNAWLTVAATRTVVEGGGFLHQTTMDPSSIPRVSRLPYRNREGRQEGYFYMQGLPGSTLRQEYEDNVINSDLLNRGWVFQEWILSPRILCFSTLMPFLVCAELPPLPIAGNVMTNDEIDGFQAQRDITSVTDPFSYGDRGFLEHGYKYRLGLDLTASRAALFNTWRNLITVYSSLEITRFENDRLVALAGVVKEIGSALSSKPVGRPGEDETDLQAEYSNTYACGIWLGDIVRELQWERSDGLKKSPCRARGFPSWSWLSLGSPTLDETGQPTLGGARIQWPDFEVYSRSVVTWRGTVRRGKKMPDPVWCVSLKSAHVIPLGTESDGWSVNLSPSKNWKILDPFDQRNDYGNSNRFVALCFQHAKLIDVQLGPRF</sequence>
<organism evidence="2 3">
    <name type="scientific">Diaporthe eres</name>
    <name type="common">Phomopsis oblonga</name>
    <dbReference type="NCBI Taxonomy" id="83184"/>
    <lineage>
        <taxon>Eukaryota</taxon>
        <taxon>Fungi</taxon>
        <taxon>Dikarya</taxon>
        <taxon>Ascomycota</taxon>
        <taxon>Pezizomycotina</taxon>
        <taxon>Sordariomycetes</taxon>
        <taxon>Sordariomycetidae</taxon>
        <taxon>Diaporthales</taxon>
        <taxon>Diaporthaceae</taxon>
        <taxon>Diaporthe</taxon>
        <taxon>Diaporthe eres species complex</taxon>
    </lineage>
</organism>
<evidence type="ECO:0000259" key="1">
    <source>
        <dbReference type="Pfam" id="PF06985"/>
    </source>
</evidence>
<dbReference type="Pfam" id="PF06985">
    <property type="entry name" value="HET"/>
    <property type="match status" value="1"/>
</dbReference>
<reference evidence="2 3" key="1">
    <citation type="submission" date="2024-02" db="EMBL/GenBank/DDBJ databases">
        <title>De novo assembly and annotation of 12 fungi associated with fruit tree decline syndrome in Ontario, Canada.</title>
        <authorList>
            <person name="Sulman M."/>
            <person name="Ellouze W."/>
            <person name="Ilyukhin E."/>
        </authorList>
    </citation>
    <scope>NUCLEOTIDE SEQUENCE [LARGE SCALE GENOMIC DNA]</scope>
    <source>
        <strain evidence="2 3">M169</strain>
    </source>
</reference>
<dbReference type="EMBL" id="JAKNSF020000166">
    <property type="protein sequence ID" value="KAK7709643.1"/>
    <property type="molecule type" value="Genomic_DNA"/>
</dbReference>
<evidence type="ECO:0000313" key="2">
    <source>
        <dbReference type="EMBL" id="KAK7709643.1"/>
    </source>
</evidence>
<accession>A0ABR1NPB3</accession>
<dbReference type="PANTHER" id="PTHR33112">
    <property type="entry name" value="DOMAIN PROTEIN, PUTATIVE-RELATED"/>
    <property type="match status" value="1"/>
</dbReference>